<feature type="compositionally biased region" description="Basic residues" evidence="1">
    <location>
        <begin position="1"/>
        <end position="11"/>
    </location>
</feature>
<comment type="caution">
    <text evidence="2">The sequence shown here is derived from an EMBL/GenBank/DDBJ whole genome shotgun (WGS) entry which is preliminary data.</text>
</comment>
<gene>
    <name evidence="2" type="ORF">PVAP13_1NG396276</name>
</gene>
<accession>A0A8T0WKI5</accession>
<dbReference type="AlphaFoldDB" id="A0A8T0WKI5"/>
<proteinExistence type="predicted"/>
<organism evidence="2 3">
    <name type="scientific">Panicum virgatum</name>
    <name type="common">Blackwell switchgrass</name>
    <dbReference type="NCBI Taxonomy" id="38727"/>
    <lineage>
        <taxon>Eukaryota</taxon>
        <taxon>Viridiplantae</taxon>
        <taxon>Streptophyta</taxon>
        <taxon>Embryophyta</taxon>
        <taxon>Tracheophyta</taxon>
        <taxon>Spermatophyta</taxon>
        <taxon>Magnoliopsida</taxon>
        <taxon>Liliopsida</taxon>
        <taxon>Poales</taxon>
        <taxon>Poaceae</taxon>
        <taxon>PACMAD clade</taxon>
        <taxon>Panicoideae</taxon>
        <taxon>Panicodae</taxon>
        <taxon>Paniceae</taxon>
        <taxon>Panicinae</taxon>
        <taxon>Panicum</taxon>
        <taxon>Panicum sect. Hiantes</taxon>
    </lineage>
</organism>
<evidence type="ECO:0000313" key="3">
    <source>
        <dbReference type="Proteomes" id="UP000823388"/>
    </source>
</evidence>
<feature type="region of interest" description="Disordered" evidence="1">
    <location>
        <begin position="1"/>
        <end position="72"/>
    </location>
</feature>
<sequence>MSSWRRFRRLGRGGSSGLRDRRRGAALLVGASSEHVKTATMPPLRRKRHVEVDEEYDEFEDDADNMSDDEDA</sequence>
<name>A0A8T0WKI5_PANVG</name>
<dbReference type="EMBL" id="CM029038">
    <property type="protein sequence ID" value="KAG2649472.1"/>
    <property type="molecule type" value="Genomic_DNA"/>
</dbReference>
<feature type="compositionally biased region" description="Acidic residues" evidence="1">
    <location>
        <begin position="52"/>
        <end position="72"/>
    </location>
</feature>
<keyword evidence="3" id="KW-1185">Reference proteome</keyword>
<evidence type="ECO:0000313" key="2">
    <source>
        <dbReference type="EMBL" id="KAG2649472.1"/>
    </source>
</evidence>
<reference evidence="2" key="1">
    <citation type="submission" date="2020-05" db="EMBL/GenBank/DDBJ databases">
        <title>WGS assembly of Panicum virgatum.</title>
        <authorList>
            <person name="Lovell J.T."/>
            <person name="Jenkins J."/>
            <person name="Shu S."/>
            <person name="Juenger T.E."/>
            <person name="Schmutz J."/>
        </authorList>
    </citation>
    <scope>NUCLEOTIDE SEQUENCE</scope>
    <source>
        <strain evidence="2">AP13</strain>
    </source>
</reference>
<evidence type="ECO:0000256" key="1">
    <source>
        <dbReference type="SAM" id="MobiDB-lite"/>
    </source>
</evidence>
<protein>
    <submittedName>
        <fullName evidence="2">Uncharacterized protein</fullName>
    </submittedName>
</protein>
<dbReference type="Proteomes" id="UP000823388">
    <property type="component" value="Chromosome 1N"/>
</dbReference>